<dbReference type="STRING" id="1858805.M5GC07"/>
<dbReference type="GeneID" id="63690204"/>
<dbReference type="HOGENOM" id="CLU_004966_3_1_1"/>
<evidence type="ECO:0000313" key="1">
    <source>
        <dbReference type="EMBL" id="EJU01563.1"/>
    </source>
</evidence>
<evidence type="ECO:0000313" key="2">
    <source>
        <dbReference type="Proteomes" id="UP000030653"/>
    </source>
</evidence>
<dbReference type="OrthoDB" id="2501483at2759"/>
<accession>M5GC07</accession>
<dbReference type="AlphaFoldDB" id="M5GC07"/>
<gene>
    <name evidence="1" type="ORF">DACRYDRAFT_52977</name>
</gene>
<keyword evidence="2" id="KW-1185">Reference proteome</keyword>
<name>M5GC07_DACPD</name>
<dbReference type="Proteomes" id="UP000030653">
    <property type="component" value="Unassembled WGS sequence"/>
</dbReference>
<dbReference type="EMBL" id="JH795864">
    <property type="protein sequence ID" value="EJU01563.1"/>
    <property type="molecule type" value="Genomic_DNA"/>
</dbReference>
<dbReference type="OMA" id="ICEMTAV"/>
<organism evidence="1 2">
    <name type="scientific">Dacryopinax primogenitus (strain DJM 731)</name>
    <name type="common">Brown rot fungus</name>
    <dbReference type="NCBI Taxonomy" id="1858805"/>
    <lineage>
        <taxon>Eukaryota</taxon>
        <taxon>Fungi</taxon>
        <taxon>Dikarya</taxon>
        <taxon>Basidiomycota</taxon>
        <taxon>Agaricomycotina</taxon>
        <taxon>Dacrymycetes</taxon>
        <taxon>Dacrymycetales</taxon>
        <taxon>Dacrymycetaceae</taxon>
        <taxon>Dacryopinax</taxon>
    </lineage>
</organism>
<protein>
    <submittedName>
        <fullName evidence="1">Uncharacterized protein</fullName>
    </submittedName>
</protein>
<reference evidence="1 2" key="1">
    <citation type="journal article" date="2012" name="Science">
        <title>The Paleozoic origin of enzymatic lignin decomposition reconstructed from 31 fungal genomes.</title>
        <authorList>
            <person name="Floudas D."/>
            <person name="Binder M."/>
            <person name="Riley R."/>
            <person name="Barry K."/>
            <person name="Blanchette R.A."/>
            <person name="Henrissat B."/>
            <person name="Martinez A.T."/>
            <person name="Otillar R."/>
            <person name="Spatafora J.W."/>
            <person name="Yadav J.S."/>
            <person name="Aerts A."/>
            <person name="Benoit I."/>
            <person name="Boyd A."/>
            <person name="Carlson A."/>
            <person name="Copeland A."/>
            <person name="Coutinho P.M."/>
            <person name="de Vries R.P."/>
            <person name="Ferreira P."/>
            <person name="Findley K."/>
            <person name="Foster B."/>
            <person name="Gaskell J."/>
            <person name="Glotzer D."/>
            <person name="Gorecki P."/>
            <person name="Heitman J."/>
            <person name="Hesse C."/>
            <person name="Hori C."/>
            <person name="Igarashi K."/>
            <person name="Jurgens J.A."/>
            <person name="Kallen N."/>
            <person name="Kersten P."/>
            <person name="Kohler A."/>
            <person name="Kuees U."/>
            <person name="Kumar T.K.A."/>
            <person name="Kuo A."/>
            <person name="LaButti K."/>
            <person name="Larrondo L.F."/>
            <person name="Lindquist E."/>
            <person name="Ling A."/>
            <person name="Lombard V."/>
            <person name="Lucas S."/>
            <person name="Lundell T."/>
            <person name="Martin R."/>
            <person name="McLaughlin D.J."/>
            <person name="Morgenstern I."/>
            <person name="Morin E."/>
            <person name="Murat C."/>
            <person name="Nagy L.G."/>
            <person name="Nolan M."/>
            <person name="Ohm R.A."/>
            <person name="Patyshakuliyeva A."/>
            <person name="Rokas A."/>
            <person name="Ruiz-Duenas F.J."/>
            <person name="Sabat G."/>
            <person name="Salamov A."/>
            <person name="Samejima M."/>
            <person name="Schmutz J."/>
            <person name="Slot J.C."/>
            <person name="St John F."/>
            <person name="Stenlid J."/>
            <person name="Sun H."/>
            <person name="Sun S."/>
            <person name="Syed K."/>
            <person name="Tsang A."/>
            <person name="Wiebenga A."/>
            <person name="Young D."/>
            <person name="Pisabarro A."/>
            <person name="Eastwood D.C."/>
            <person name="Martin F."/>
            <person name="Cullen D."/>
            <person name="Grigoriev I.V."/>
            <person name="Hibbett D.S."/>
        </authorList>
    </citation>
    <scope>NUCLEOTIDE SEQUENCE [LARGE SCALE GENOMIC DNA]</scope>
    <source>
        <strain evidence="1 2">DJM-731 SS1</strain>
    </source>
</reference>
<proteinExistence type="predicted"/>
<sequence>MPDILYFDNNCNLCCHLANRSTDVHEHFKHTMLVVDTFHWRTKHQLSNNPYCNMHCNPANYQELYMASSPNKWCFNSSVCEQMNSWVHPFAGLICEMTAVC</sequence>
<dbReference type="RefSeq" id="XP_040628460.1">
    <property type="nucleotide sequence ID" value="XM_040775142.1"/>
</dbReference>